<sequence>MYAISRGPSKRVTQRRTAWQDVEQRLEDGEQRLEDGEQKCREPTSVPVKYSEETTGAMVKSKESGPTVNNFVPIDLDEWWAQRFLANIANQP</sequence>
<keyword evidence="8" id="KW-1185">Reference proteome</keyword>
<keyword evidence="4" id="KW-0963">Cytoplasm</keyword>
<dbReference type="AlphaFoldDB" id="A0A9Q0EV47"/>
<name>A0A9Q0EV47_9TELE</name>
<evidence type="ECO:0000256" key="6">
    <source>
        <dbReference type="SAM" id="MobiDB-lite"/>
    </source>
</evidence>
<dbReference type="GO" id="GO:0005634">
    <property type="term" value="C:nucleus"/>
    <property type="evidence" value="ECO:0007669"/>
    <property type="project" value="UniProtKB-SubCell"/>
</dbReference>
<evidence type="ECO:0000256" key="4">
    <source>
        <dbReference type="ARBA" id="ARBA00022490"/>
    </source>
</evidence>
<dbReference type="Proteomes" id="UP001148018">
    <property type="component" value="Unassembled WGS sequence"/>
</dbReference>
<gene>
    <name evidence="7" type="ORF">NHX12_017713</name>
</gene>
<evidence type="ECO:0000256" key="2">
    <source>
        <dbReference type="ARBA" id="ARBA00004210"/>
    </source>
</evidence>
<dbReference type="Pfam" id="PF14799">
    <property type="entry name" value="FAM195"/>
    <property type="match status" value="1"/>
</dbReference>
<feature type="region of interest" description="Disordered" evidence="6">
    <location>
        <begin position="30"/>
        <end position="66"/>
    </location>
</feature>
<feature type="compositionally biased region" description="Basic and acidic residues" evidence="6">
    <location>
        <begin position="30"/>
        <end position="42"/>
    </location>
</feature>
<evidence type="ECO:0008006" key="9">
    <source>
        <dbReference type="Google" id="ProtNLM"/>
    </source>
</evidence>
<protein>
    <recommendedName>
        <fullName evidence="9">MAPK regulated corepressor interacting protein 2-like</fullName>
    </recommendedName>
</protein>
<dbReference type="GO" id="GO:0010494">
    <property type="term" value="C:cytoplasmic stress granule"/>
    <property type="evidence" value="ECO:0007669"/>
    <property type="project" value="UniProtKB-SubCell"/>
</dbReference>
<dbReference type="InterPro" id="IPR029428">
    <property type="entry name" value="MCRIP"/>
</dbReference>
<reference evidence="7" key="1">
    <citation type="submission" date="2022-07" db="EMBL/GenBank/DDBJ databases">
        <title>Chromosome-level genome of Muraenolepis orangiensis.</title>
        <authorList>
            <person name="Kim J."/>
        </authorList>
    </citation>
    <scope>NUCLEOTIDE SEQUENCE</scope>
    <source>
        <strain evidence="7">KU_S4_2022</strain>
        <tissue evidence="7">Muscle</tissue>
    </source>
</reference>
<accession>A0A9Q0EV47</accession>
<dbReference type="OrthoDB" id="9983138at2759"/>
<keyword evidence="5" id="KW-0539">Nucleus</keyword>
<evidence type="ECO:0000313" key="8">
    <source>
        <dbReference type="Proteomes" id="UP001148018"/>
    </source>
</evidence>
<evidence type="ECO:0000256" key="1">
    <source>
        <dbReference type="ARBA" id="ARBA00004123"/>
    </source>
</evidence>
<evidence type="ECO:0000256" key="5">
    <source>
        <dbReference type="ARBA" id="ARBA00023242"/>
    </source>
</evidence>
<comment type="caution">
    <text evidence="7">The sequence shown here is derived from an EMBL/GenBank/DDBJ whole genome shotgun (WGS) entry which is preliminary data.</text>
</comment>
<dbReference type="EMBL" id="JANIIK010000034">
    <property type="protein sequence ID" value="KAJ3614137.1"/>
    <property type="molecule type" value="Genomic_DNA"/>
</dbReference>
<comment type="similarity">
    <text evidence="3">Belongs to the MCRIP family.</text>
</comment>
<proteinExistence type="inferred from homology"/>
<organism evidence="7 8">
    <name type="scientific">Muraenolepis orangiensis</name>
    <name type="common">Patagonian moray cod</name>
    <dbReference type="NCBI Taxonomy" id="630683"/>
    <lineage>
        <taxon>Eukaryota</taxon>
        <taxon>Metazoa</taxon>
        <taxon>Chordata</taxon>
        <taxon>Craniata</taxon>
        <taxon>Vertebrata</taxon>
        <taxon>Euteleostomi</taxon>
        <taxon>Actinopterygii</taxon>
        <taxon>Neopterygii</taxon>
        <taxon>Teleostei</taxon>
        <taxon>Neoteleostei</taxon>
        <taxon>Acanthomorphata</taxon>
        <taxon>Zeiogadaria</taxon>
        <taxon>Gadariae</taxon>
        <taxon>Gadiformes</taxon>
        <taxon>Muraenolepidoidei</taxon>
        <taxon>Muraenolepididae</taxon>
        <taxon>Muraenolepis</taxon>
    </lineage>
</organism>
<comment type="subcellular location">
    <subcellularLocation>
        <location evidence="2">Cytoplasm</location>
        <location evidence="2">Stress granule</location>
    </subcellularLocation>
    <subcellularLocation>
        <location evidence="1">Nucleus</location>
    </subcellularLocation>
</comment>
<evidence type="ECO:0000313" key="7">
    <source>
        <dbReference type="EMBL" id="KAJ3614137.1"/>
    </source>
</evidence>
<evidence type="ECO:0000256" key="3">
    <source>
        <dbReference type="ARBA" id="ARBA00010821"/>
    </source>
</evidence>